<dbReference type="PANTHER" id="PTHR11707:SF28">
    <property type="entry name" value="60 KDA LYSOPHOSPHOLIPASE"/>
    <property type="match status" value="1"/>
</dbReference>
<dbReference type="InterPro" id="IPR027474">
    <property type="entry name" value="L-asparaginase_N"/>
</dbReference>
<dbReference type="SMART" id="SM00870">
    <property type="entry name" value="Asparaginase"/>
    <property type="match status" value="1"/>
</dbReference>
<dbReference type="RefSeq" id="WP_078767425.1">
    <property type="nucleotide sequence ID" value="NZ_CAAAIB010000013.1"/>
</dbReference>
<dbReference type="PIRSF" id="PIRSF001220">
    <property type="entry name" value="L-ASNase_gatD"/>
    <property type="match status" value="1"/>
</dbReference>
<proteinExistence type="predicted"/>
<dbReference type="Gene3D" id="3.40.50.40">
    <property type="match status" value="1"/>
</dbReference>
<dbReference type="PRINTS" id="PR00139">
    <property type="entry name" value="ASNGLNASE"/>
</dbReference>
<evidence type="ECO:0000259" key="3">
    <source>
        <dbReference type="Pfam" id="PF17763"/>
    </source>
</evidence>
<sequence length="285" mass="31231">MFQKKSNKIGILELGGTINCIVDNPTSEFYESSYSSIKDMVEFLSKENDIEIDILNFLKVISHELTMTDLVEIAHKIQSLIDRHIYSGIIVTIGTNALEDVAYFVSLVIHTPIPIVFTGAHFPQKSLSFDGEKNLYNALQIANSQEAIGLGVLVSFYDYVVSAREAVKSPCGLPTNFADNGLGIIGYVVGGKFILRSKPIYPNTILNNFKVDKLNHLPRVVVIYGHIGIENIFVEAAINNHVAGIISAGFGKGYQPKSVTSSLKKAVEQGITVVRCSRSGFGLFQ</sequence>
<evidence type="ECO:0000259" key="2">
    <source>
        <dbReference type="Pfam" id="PF00710"/>
    </source>
</evidence>
<dbReference type="STRING" id="466.Lmac_1433"/>
<dbReference type="SUPFAM" id="SSF53774">
    <property type="entry name" value="Glutaminase/Asparaginase"/>
    <property type="match status" value="1"/>
</dbReference>
<dbReference type="InterPro" id="IPR037152">
    <property type="entry name" value="L-asparaginase_N_sf"/>
</dbReference>
<feature type="domain" description="Asparaginase/glutaminase C-terminal" evidence="3">
    <location>
        <begin position="219"/>
        <end position="282"/>
    </location>
</feature>
<dbReference type="Gene3D" id="3.40.50.1170">
    <property type="entry name" value="L-asparaginase, N-terminal domain"/>
    <property type="match status" value="1"/>
</dbReference>
<name>A0A0W0W4D0_9GAMM</name>
<organism evidence="4 5">
    <name type="scientific">Legionella maceachernii</name>
    <dbReference type="NCBI Taxonomy" id="466"/>
    <lineage>
        <taxon>Bacteria</taxon>
        <taxon>Pseudomonadati</taxon>
        <taxon>Pseudomonadota</taxon>
        <taxon>Gammaproteobacteria</taxon>
        <taxon>Legionellales</taxon>
        <taxon>Legionellaceae</taxon>
        <taxon>Legionella</taxon>
    </lineage>
</organism>
<comment type="caution">
    <text evidence="4">The sequence shown here is derived from an EMBL/GenBank/DDBJ whole genome shotgun (WGS) entry which is preliminary data.</text>
</comment>
<dbReference type="InterPro" id="IPR036152">
    <property type="entry name" value="Asp/glu_Ase-like_sf"/>
</dbReference>
<dbReference type="InterPro" id="IPR027473">
    <property type="entry name" value="L-asparaginase_C"/>
</dbReference>
<reference evidence="4 5" key="1">
    <citation type="submission" date="2015-11" db="EMBL/GenBank/DDBJ databases">
        <title>Genomic analysis of 38 Legionella species identifies large and diverse effector repertoires.</title>
        <authorList>
            <person name="Burstein D."/>
            <person name="Amaro F."/>
            <person name="Zusman T."/>
            <person name="Lifshitz Z."/>
            <person name="Cohen O."/>
            <person name="Gilbert J.A."/>
            <person name="Pupko T."/>
            <person name="Shuman H.A."/>
            <person name="Segal G."/>
        </authorList>
    </citation>
    <scope>NUCLEOTIDE SEQUENCE [LARGE SCALE GENOMIC DNA]</scope>
    <source>
        <strain evidence="4 5">PX-1-G2-E2</strain>
    </source>
</reference>
<dbReference type="PATRIC" id="fig|466.6.peg.1509"/>
<dbReference type="PANTHER" id="PTHR11707">
    <property type="entry name" value="L-ASPARAGINASE"/>
    <property type="match status" value="1"/>
</dbReference>
<gene>
    <name evidence="4" type="primary">ansA</name>
    <name evidence="4" type="ORF">Lmac_1433</name>
</gene>
<evidence type="ECO:0000313" key="4">
    <source>
        <dbReference type="EMBL" id="KTD27185.1"/>
    </source>
</evidence>
<keyword evidence="4" id="KW-0378">Hydrolase</keyword>
<dbReference type="InterPro" id="IPR006034">
    <property type="entry name" value="Asparaginase/glutaminase-like"/>
</dbReference>
<feature type="active site" description="O-isoaspartyl threonine intermediate" evidence="1">
    <location>
        <position position="17"/>
    </location>
</feature>
<dbReference type="PIRSF" id="PIRSF500176">
    <property type="entry name" value="L_ASNase"/>
    <property type="match status" value="1"/>
</dbReference>
<dbReference type="Proteomes" id="UP000054908">
    <property type="component" value="Unassembled WGS sequence"/>
</dbReference>
<dbReference type="AlphaFoldDB" id="A0A0W0W4D0"/>
<keyword evidence="5" id="KW-1185">Reference proteome</keyword>
<dbReference type="PROSITE" id="PS51732">
    <property type="entry name" value="ASN_GLN_ASE_3"/>
    <property type="match status" value="1"/>
</dbReference>
<evidence type="ECO:0000256" key="1">
    <source>
        <dbReference type="PIRSR" id="PIRSR001220-1"/>
    </source>
</evidence>
<feature type="domain" description="L-asparaginase N-terminal" evidence="2">
    <location>
        <begin position="8"/>
        <end position="199"/>
    </location>
</feature>
<dbReference type="EC" id="3.5.1.1" evidence="4"/>
<accession>A0A0W0W4D0</accession>
<dbReference type="Pfam" id="PF17763">
    <property type="entry name" value="Asparaginase_C"/>
    <property type="match status" value="1"/>
</dbReference>
<evidence type="ECO:0000313" key="5">
    <source>
        <dbReference type="Proteomes" id="UP000054908"/>
    </source>
</evidence>
<dbReference type="InterPro" id="IPR040919">
    <property type="entry name" value="Asparaginase_C"/>
</dbReference>
<dbReference type="EMBL" id="LNYL01000033">
    <property type="protein sequence ID" value="KTD27185.1"/>
    <property type="molecule type" value="Genomic_DNA"/>
</dbReference>
<dbReference type="Pfam" id="PF00710">
    <property type="entry name" value="Asparaginase"/>
    <property type="match status" value="1"/>
</dbReference>
<dbReference type="OrthoDB" id="9788068at2"/>
<protein>
    <submittedName>
        <fullName evidence="4">L-asparaginase</fullName>
        <ecNumber evidence="4">3.5.1.1</ecNumber>
    </submittedName>
</protein>
<dbReference type="GO" id="GO:0004067">
    <property type="term" value="F:asparaginase activity"/>
    <property type="evidence" value="ECO:0007669"/>
    <property type="project" value="UniProtKB-UniRule"/>
</dbReference>